<gene>
    <name evidence="1" type="primary">LOC114337620</name>
</gene>
<name>A0A6P7G4P2_DIAVI</name>
<reference evidence="1" key="1">
    <citation type="submission" date="2025-08" db="UniProtKB">
        <authorList>
            <consortium name="RefSeq"/>
        </authorList>
    </citation>
    <scope>IDENTIFICATION</scope>
    <source>
        <tissue evidence="1">Whole insect</tissue>
    </source>
</reference>
<dbReference type="PANTHER" id="PTHR47331:SF2">
    <property type="match status" value="1"/>
</dbReference>
<organism evidence="1">
    <name type="scientific">Diabrotica virgifera virgifera</name>
    <name type="common">western corn rootworm</name>
    <dbReference type="NCBI Taxonomy" id="50390"/>
    <lineage>
        <taxon>Eukaryota</taxon>
        <taxon>Metazoa</taxon>
        <taxon>Ecdysozoa</taxon>
        <taxon>Arthropoda</taxon>
        <taxon>Hexapoda</taxon>
        <taxon>Insecta</taxon>
        <taxon>Pterygota</taxon>
        <taxon>Neoptera</taxon>
        <taxon>Endopterygota</taxon>
        <taxon>Coleoptera</taxon>
        <taxon>Polyphaga</taxon>
        <taxon>Cucujiformia</taxon>
        <taxon>Chrysomeloidea</taxon>
        <taxon>Chrysomelidae</taxon>
        <taxon>Galerucinae</taxon>
        <taxon>Diabroticina</taxon>
        <taxon>Diabroticites</taxon>
        <taxon>Diabrotica</taxon>
    </lineage>
</organism>
<protein>
    <submittedName>
        <fullName evidence="1">Uncharacterized protein LOC114337620</fullName>
    </submittedName>
</protein>
<evidence type="ECO:0000313" key="1">
    <source>
        <dbReference type="RefSeq" id="XP_028143916.1"/>
    </source>
</evidence>
<dbReference type="RefSeq" id="XP_028143916.1">
    <property type="nucleotide sequence ID" value="XM_028288115.1"/>
</dbReference>
<dbReference type="PANTHER" id="PTHR47331">
    <property type="entry name" value="PHD-TYPE DOMAIN-CONTAINING PROTEIN"/>
    <property type="match status" value="1"/>
</dbReference>
<dbReference type="AlphaFoldDB" id="A0A6P7G4P2"/>
<dbReference type="InParanoid" id="A0A6P7G4P2"/>
<sequence>MPDIDLPEQKVERSMLVATHSEPLFLFSRFSNISTLKHVVSYCLRFKLAQLDSFTEEISILNSNKPLPPKHKLSNLTPFLDENHILRVGGRLRLSALDFNSKHPILISSNHPFTKLIFEHKHKVLLHAGPQLLLSSIRLVEGY</sequence>
<proteinExistence type="predicted"/>
<accession>A0A6P7G4P2</accession>